<dbReference type="AlphaFoldDB" id="A0A9N9IGS3"/>
<accession>A0A9N9IGS3</accession>
<reference evidence="1" key="1">
    <citation type="submission" date="2021-06" db="EMBL/GenBank/DDBJ databases">
        <authorList>
            <person name="Kallberg Y."/>
            <person name="Tangrot J."/>
            <person name="Rosling A."/>
        </authorList>
    </citation>
    <scope>NUCLEOTIDE SEQUENCE</scope>
    <source>
        <strain evidence="1">87-6 pot B 2015</strain>
    </source>
</reference>
<evidence type="ECO:0000313" key="2">
    <source>
        <dbReference type="Proteomes" id="UP000789375"/>
    </source>
</evidence>
<dbReference type="EMBL" id="CAJVPP010017983">
    <property type="protein sequence ID" value="CAG8734170.1"/>
    <property type="molecule type" value="Genomic_DNA"/>
</dbReference>
<protein>
    <submittedName>
        <fullName evidence="1">11791_t:CDS:1</fullName>
    </submittedName>
</protein>
<proteinExistence type="predicted"/>
<comment type="caution">
    <text evidence="1">The sequence shown here is derived from an EMBL/GenBank/DDBJ whole genome shotgun (WGS) entry which is preliminary data.</text>
</comment>
<keyword evidence="2" id="KW-1185">Reference proteome</keyword>
<organism evidence="1 2">
    <name type="scientific">Funneliformis mosseae</name>
    <name type="common">Endomycorrhizal fungus</name>
    <name type="synonym">Glomus mosseae</name>
    <dbReference type="NCBI Taxonomy" id="27381"/>
    <lineage>
        <taxon>Eukaryota</taxon>
        <taxon>Fungi</taxon>
        <taxon>Fungi incertae sedis</taxon>
        <taxon>Mucoromycota</taxon>
        <taxon>Glomeromycotina</taxon>
        <taxon>Glomeromycetes</taxon>
        <taxon>Glomerales</taxon>
        <taxon>Glomeraceae</taxon>
        <taxon>Funneliformis</taxon>
    </lineage>
</organism>
<dbReference type="Proteomes" id="UP000789375">
    <property type="component" value="Unassembled WGS sequence"/>
</dbReference>
<sequence length="79" mass="9105">NDDDIFVKDDNFKSALELFDGFLKNDNMNNNSDVSDNILESSENIERDNLELPDKEAIYDNHSCLDGNFLNLITFLIFI</sequence>
<feature type="non-terminal residue" evidence="1">
    <location>
        <position position="1"/>
    </location>
</feature>
<gene>
    <name evidence="1" type="ORF">FMOSSE_LOCUS15799</name>
</gene>
<evidence type="ECO:0000313" key="1">
    <source>
        <dbReference type="EMBL" id="CAG8734170.1"/>
    </source>
</evidence>
<name>A0A9N9IGS3_FUNMO</name>